<dbReference type="STRING" id="651661.SAMN05660293_00421"/>
<sequence length="605" mass="67655">MPILETKESIKSRLHKEAARQWGVDEIDLKNGSFDPLVDLLFGAFATETEKIWQEIESSQSHTVKRMAEAVLPETITGIIPAHSVLLVKTNSGPTDIIPSDQFTTQGNNQITMSPAGSFRLSGATVRFIATGSRIDKVSATFQRETAFRIPGRPIDQQICWVAIEIPEKDVPDQITLFFNWSAIADQSKNLAYIPLIKFSNSAPGTFTDPSQHYGSLDGIIPIENTEKNGVFFKPIEERVREFYNGHFMTVTGLKAGSELENYPKEWAGIMPEATAKTLFSDKLVWIKMQCPASITHDALDKMEVFTNCVPVLNRKLVHQRGRLQPLFNVYGLKDDDGFMAIEKVVNGDGETLLSTEKNKFASGQNVYALRNRGVARFDKRDAFQSLNDVTAKMRDDLAAFNALDISIVSNHLDKINQSVSKLKEHLDTFDFALPQVYIMVKTRSAGTILDVYFWTSEGEKANDLRALTKLTAAPTNQFKAEASFLMLPTNGGRAPMDDGQMQQALKETLLTRGRAVTLEDYRTIAQNYLGDTASKVEVKKGLGIGEGQKEGLRFALDVLIFPNTEDENDEYWMRQARLIKNSLSQKSVGMMPLYVSVHGFNWKI</sequence>
<evidence type="ECO:0000313" key="1">
    <source>
        <dbReference type="EMBL" id="SKB47704.1"/>
    </source>
</evidence>
<name>A0A1T5BK78_9BACT</name>
<dbReference type="Proteomes" id="UP000190897">
    <property type="component" value="Unassembled WGS sequence"/>
</dbReference>
<proteinExistence type="predicted"/>
<organism evidence="1 2">
    <name type="scientific">Dyadobacter psychrophilus</name>
    <dbReference type="NCBI Taxonomy" id="651661"/>
    <lineage>
        <taxon>Bacteria</taxon>
        <taxon>Pseudomonadati</taxon>
        <taxon>Bacteroidota</taxon>
        <taxon>Cytophagia</taxon>
        <taxon>Cytophagales</taxon>
        <taxon>Spirosomataceae</taxon>
        <taxon>Dyadobacter</taxon>
    </lineage>
</organism>
<protein>
    <recommendedName>
        <fullName evidence="3">Baseplate J-like protein</fullName>
    </recommendedName>
</protein>
<evidence type="ECO:0000313" key="2">
    <source>
        <dbReference type="Proteomes" id="UP000190897"/>
    </source>
</evidence>
<dbReference type="AlphaFoldDB" id="A0A1T5BK78"/>
<dbReference type="EMBL" id="FUZA01000001">
    <property type="protein sequence ID" value="SKB47704.1"/>
    <property type="molecule type" value="Genomic_DNA"/>
</dbReference>
<reference evidence="2" key="1">
    <citation type="submission" date="2017-02" db="EMBL/GenBank/DDBJ databases">
        <authorList>
            <person name="Varghese N."/>
            <person name="Submissions S."/>
        </authorList>
    </citation>
    <scope>NUCLEOTIDE SEQUENCE [LARGE SCALE GENOMIC DNA]</scope>
    <source>
        <strain evidence="2">DSM 22270</strain>
    </source>
</reference>
<keyword evidence="2" id="KW-1185">Reference proteome</keyword>
<evidence type="ECO:0008006" key="3">
    <source>
        <dbReference type="Google" id="ProtNLM"/>
    </source>
</evidence>
<accession>A0A1T5BK78</accession>
<gene>
    <name evidence="1" type="ORF">SAMN05660293_00421</name>
</gene>